<dbReference type="OrthoDB" id="5342145at2"/>
<organism evidence="1 2">
    <name type="scientific">Formosa sediminum</name>
    <dbReference type="NCBI Taxonomy" id="2594004"/>
    <lineage>
        <taxon>Bacteria</taxon>
        <taxon>Pseudomonadati</taxon>
        <taxon>Bacteroidota</taxon>
        <taxon>Flavobacteriia</taxon>
        <taxon>Flavobacteriales</taxon>
        <taxon>Flavobacteriaceae</taxon>
        <taxon>Formosa</taxon>
    </lineage>
</organism>
<gene>
    <name evidence="1" type="ORF">FNB79_10810</name>
</gene>
<evidence type="ECO:0000313" key="1">
    <source>
        <dbReference type="EMBL" id="QDO94432.1"/>
    </source>
</evidence>
<dbReference type="Pfam" id="PF11294">
    <property type="entry name" value="DUF3095"/>
    <property type="match status" value="1"/>
</dbReference>
<dbReference type="RefSeq" id="WP_143381317.1">
    <property type="nucleotide sequence ID" value="NZ_CP041637.1"/>
</dbReference>
<dbReference type="Proteomes" id="UP000319209">
    <property type="component" value="Chromosome"/>
</dbReference>
<dbReference type="InterPro" id="IPR021445">
    <property type="entry name" value="DUF3095"/>
</dbReference>
<name>A0A516GSD8_9FLAO</name>
<dbReference type="EMBL" id="CP041637">
    <property type="protein sequence ID" value="QDO94432.1"/>
    <property type="molecule type" value="Genomic_DNA"/>
</dbReference>
<dbReference type="KEGG" id="fop:FNB79_10810"/>
<accession>A0A516GSD8</accession>
<evidence type="ECO:0000313" key="2">
    <source>
        <dbReference type="Proteomes" id="UP000319209"/>
    </source>
</evidence>
<keyword evidence="2" id="KW-1185">Reference proteome</keyword>
<reference evidence="1 2" key="1">
    <citation type="submission" date="2019-07" db="EMBL/GenBank/DDBJ databases">
        <title>Genome sequencing for Formosa sp. PS13.</title>
        <authorList>
            <person name="Park S.-J."/>
        </authorList>
    </citation>
    <scope>NUCLEOTIDE SEQUENCE [LARGE SCALE GENOMIC DNA]</scope>
    <source>
        <strain evidence="1 2">PS13</strain>
    </source>
</reference>
<proteinExistence type="predicted"/>
<protein>
    <submittedName>
        <fullName evidence="1">DUF3095 domain-containing protein</fullName>
    </submittedName>
</protein>
<dbReference type="AlphaFoldDB" id="A0A516GSD8"/>
<sequence length="389" mass="43249">MNNTLFYTNLENYKVPVTVLLSKPEQFQRIPDDWHIVVTDIKGSTASIDNGFSEIVNLIATGSIIAALNIAAKHVVDIPFFFGGDGATLLIPSTLLSEIMAALTIHQENIQKEFNIYLRVGSISVAHVYANNQDLKIAKASINALHTIPIVLGNGLHFAERLIKSRDSVLDKSTITQMGLDLEGMECRWNKIPPPQHSNEVVSLLITATNASQQAPIFQKILEHTNAVYGSLRHRNPISIPKLKLSFNYMRIKTELKVSKRTAGILNVLKVWMNNIIGKYYYLPTQNGQNYLKELTQLSDILVIDGRINMVISGTTTQRQKLTGYLDDLEQNGEILYGRYVSNSSIMSCYVRNRNAKHIHFVDGGNSGYTRAAKVLKGKLAGNIATPKA</sequence>